<gene>
    <name evidence="1" type="ORF">Dda_8632</name>
</gene>
<dbReference type="EMBL" id="JAQGDS010000012">
    <property type="protein sequence ID" value="KAJ6256765.1"/>
    <property type="molecule type" value="Genomic_DNA"/>
</dbReference>
<evidence type="ECO:0000313" key="1">
    <source>
        <dbReference type="EMBL" id="KAJ6256765.1"/>
    </source>
</evidence>
<dbReference type="AlphaFoldDB" id="A0AAD6NFU2"/>
<protein>
    <submittedName>
        <fullName evidence="1">Uncharacterized protein</fullName>
    </submittedName>
</protein>
<comment type="caution">
    <text evidence="1">The sequence shown here is derived from an EMBL/GenBank/DDBJ whole genome shotgun (WGS) entry which is preliminary data.</text>
</comment>
<organism evidence="1 2">
    <name type="scientific">Drechslerella dactyloides</name>
    <name type="common">Nematode-trapping fungus</name>
    <name type="synonym">Arthrobotrys dactyloides</name>
    <dbReference type="NCBI Taxonomy" id="74499"/>
    <lineage>
        <taxon>Eukaryota</taxon>
        <taxon>Fungi</taxon>
        <taxon>Dikarya</taxon>
        <taxon>Ascomycota</taxon>
        <taxon>Pezizomycotina</taxon>
        <taxon>Orbiliomycetes</taxon>
        <taxon>Orbiliales</taxon>
        <taxon>Orbiliaceae</taxon>
        <taxon>Drechslerella</taxon>
    </lineage>
</organism>
<evidence type="ECO:0000313" key="2">
    <source>
        <dbReference type="Proteomes" id="UP001221413"/>
    </source>
</evidence>
<accession>A0AAD6NFU2</accession>
<keyword evidence="2" id="KW-1185">Reference proteome</keyword>
<dbReference type="Proteomes" id="UP001221413">
    <property type="component" value="Unassembled WGS sequence"/>
</dbReference>
<proteinExistence type="predicted"/>
<reference evidence="1" key="1">
    <citation type="submission" date="2023-01" db="EMBL/GenBank/DDBJ databases">
        <title>The chitinases involved in constricting ring structure development in the nematode-trapping fungus Drechslerella dactyloides.</title>
        <authorList>
            <person name="Wang R."/>
            <person name="Zhang L."/>
            <person name="Tang P."/>
            <person name="Li S."/>
            <person name="Liang L."/>
        </authorList>
    </citation>
    <scope>NUCLEOTIDE SEQUENCE</scope>
    <source>
        <strain evidence="1">YMF1.00031</strain>
    </source>
</reference>
<sequence length="193" mass="21544">MVGETLVVAFSEVPWDHFMKRLENLPGQIQAGGIWLVEYGNGSLQRADSVRDGRYMYTEDSSTAKLLPCPEGIALGPPAAEDTTDYLQRDGRFYPGTTLCSIANVSRKPDRNRRWRERFRTGLPKKGDIESTASAGILLGKDGQQRLACSYHNWQSQDEAQPGIIGRNDQQARKVLQVVQGKTTHNKPRTRVG</sequence>
<name>A0AAD6NFU2_DREDA</name>